<comment type="caution">
    <text evidence="5">The sequence shown here is derived from an EMBL/GenBank/DDBJ whole genome shotgun (WGS) entry which is preliminary data.</text>
</comment>
<dbReference type="GO" id="GO:0004335">
    <property type="term" value="F:galactokinase activity"/>
    <property type="evidence" value="ECO:0007669"/>
    <property type="project" value="TreeGrafter"/>
</dbReference>
<reference evidence="5" key="1">
    <citation type="journal article" date="2015" name="Nature">
        <title>Complex archaea that bridge the gap between prokaryotes and eukaryotes.</title>
        <authorList>
            <person name="Spang A."/>
            <person name="Saw J.H."/>
            <person name="Jorgensen S.L."/>
            <person name="Zaremba-Niedzwiedzka K."/>
            <person name="Martijn J."/>
            <person name="Lind A.E."/>
            <person name="van Eijk R."/>
            <person name="Schleper C."/>
            <person name="Guy L."/>
            <person name="Ettema T.J."/>
        </authorList>
    </citation>
    <scope>NUCLEOTIDE SEQUENCE</scope>
</reference>
<dbReference type="Gene3D" id="3.30.230.10">
    <property type="match status" value="1"/>
</dbReference>
<dbReference type="PRINTS" id="PR00959">
    <property type="entry name" value="MEVGALKINASE"/>
</dbReference>
<comment type="similarity">
    <text evidence="1">Belongs to the GHMP kinase family. GalK subfamily.</text>
</comment>
<dbReference type="SUPFAM" id="SSF55060">
    <property type="entry name" value="GHMP Kinase, C-terminal domain"/>
    <property type="match status" value="1"/>
</dbReference>
<keyword evidence="2" id="KW-0547">Nucleotide-binding</keyword>
<dbReference type="Gene3D" id="3.30.70.890">
    <property type="entry name" value="GHMP kinase, C-terminal domain"/>
    <property type="match status" value="1"/>
</dbReference>
<dbReference type="EMBL" id="LAZR01000092">
    <property type="protein sequence ID" value="KKN92717.1"/>
    <property type="molecule type" value="Genomic_DNA"/>
</dbReference>
<sequence length="360" mass="39291">MDRDAKHMLFVPGRLCLFGEHSDWAAEYGTHRGFCLVIGTDQGLSAEATACEDFVVKSLVADKLGRPTGRTRQMSCTFKAQRLAEAAKDKDEFFRYCAGVAHEMVARPGVVGGLHLEIAAMDLPLKKGVSSSAAVCILVAKAFDAVYRLNLFPHELMELAYVGEKLTGSQCGRMDQACIYGKTPVLLTFEREAQCRVEPIFPARPIYMFFVDLAGKKDTIKILGDLQKAHPDSPALQKALGQENERIVRQAYRALTEGDAETLGALMTEAQANFDQLVAPHSAEQLASPLLHQALALDTLAPHIYGGKGVGSQGDGTAQFVARSEDDRQAAMDAITQMFPEMQCLPLTINCVTVRQAVRQ</sequence>
<dbReference type="InterPro" id="IPR006204">
    <property type="entry name" value="GHMP_kinase_N_dom"/>
</dbReference>
<dbReference type="PANTHER" id="PTHR10457:SF7">
    <property type="entry name" value="GALACTOKINASE-RELATED"/>
    <property type="match status" value="1"/>
</dbReference>
<gene>
    <name evidence="5" type="ORF">LCGC14_0204600</name>
</gene>
<dbReference type="GO" id="GO:0005829">
    <property type="term" value="C:cytosol"/>
    <property type="evidence" value="ECO:0007669"/>
    <property type="project" value="TreeGrafter"/>
</dbReference>
<dbReference type="GO" id="GO:0006012">
    <property type="term" value="P:galactose metabolic process"/>
    <property type="evidence" value="ECO:0007669"/>
    <property type="project" value="TreeGrafter"/>
</dbReference>
<dbReference type="AlphaFoldDB" id="A0A0F9UYU8"/>
<evidence type="ECO:0000256" key="3">
    <source>
        <dbReference type="ARBA" id="ARBA00022840"/>
    </source>
</evidence>
<name>A0A0F9UYU8_9ZZZZ</name>
<evidence type="ECO:0000313" key="5">
    <source>
        <dbReference type="EMBL" id="KKN92717.1"/>
    </source>
</evidence>
<dbReference type="Pfam" id="PF00288">
    <property type="entry name" value="GHMP_kinases_N"/>
    <property type="match status" value="1"/>
</dbReference>
<dbReference type="InterPro" id="IPR036554">
    <property type="entry name" value="GHMP_kinase_C_sf"/>
</dbReference>
<feature type="domain" description="GHMP kinase N-terminal" evidence="4">
    <location>
        <begin position="98"/>
        <end position="181"/>
    </location>
</feature>
<dbReference type="InterPro" id="IPR014721">
    <property type="entry name" value="Ribsml_uS5_D2-typ_fold_subgr"/>
</dbReference>
<evidence type="ECO:0000256" key="2">
    <source>
        <dbReference type="ARBA" id="ARBA00022741"/>
    </source>
</evidence>
<organism evidence="5">
    <name type="scientific">marine sediment metagenome</name>
    <dbReference type="NCBI Taxonomy" id="412755"/>
    <lineage>
        <taxon>unclassified sequences</taxon>
        <taxon>metagenomes</taxon>
        <taxon>ecological metagenomes</taxon>
    </lineage>
</organism>
<proteinExistence type="inferred from homology"/>
<dbReference type="InterPro" id="IPR020568">
    <property type="entry name" value="Ribosomal_Su5_D2-typ_SF"/>
</dbReference>
<dbReference type="GO" id="GO:0005524">
    <property type="term" value="F:ATP binding"/>
    <property type="evidence" value="ECO:0007669"/>
    <property type="project" value="UniProtKB-KW"/>
</dbReference>
<evidence type="ECO:0000256" key="1">
    <source>
        <dbReference type="ARBA" id="ARBA00006566"/>
    </source>
</evidence>
<evidence type="ECO:0000259" key="4">
    <source>
        <dbReference type="Pfam" id="PF00288"/>
    </source>
</evidence>
<accession>A0A0F9UYU8</accession>
<protein>
    <recommendedName>
        <fullName evidence="4">GHMP kinase N-terminal domain-containing protein</fullName>
    </recommendedName>
</protein>
<dbReference type="SUPFAM" id="SSF54211">
    <property type="entry name" value="Ribosomal protein S5 domain 2-like"/>
    <property type="match status" value="1"/>
</dbReference>
<dbReference type="PANTHER" id="PTHR10457">
    <property type="entry name" value="MEVALONATE KINASE/GALACTOKINASE"/>
    <property type="match status" value="1"/>
</dbReference>
<keyword evidence="3" id="KW-0067">ATP-binding</keyword>